<evidence type="ECO:0000313" key="3">
    <source>
        <dbReference type="EMBL" id="RDB61876.1"/>
    </source>
</evidence>
<dbReference type="Proteomes" id="UP000254000">
    <property type="component" value="Unassembled WGS sequence"/>
</dbReference>
<dbReference type="Gene3D" id="3.40.50.150">
    <property type="entry name" value="Vaccinia Virus protein VP39"/>
    <property type="match status" value="1"/>
</dbReference>
<evidence type="ECO:0000313" key="4">
    <source>
        <dbReference type="Proteomes" id="UP000254000"/>
    </source>
</evidence>
<dbReference type="GO" id="GO:0008168">
    <property type="term" value="F:methyltransferase activity"/>
    <property type="evidence" value="ECO:0007669"/>
    <property type="project" value="UniProtKB-KW"/>
</dbReference>
<dbReference type="PANTHER" id="PTHR43619:SF2">
    <property type="entry name" value="S-ADENOSYL-L-METHIONINE-DEPENDENT METHYLTRANSFERASES SUPERFAMILY PROTEIN"/>
    <property type="match status" value="1"/>
</dbReference>
<name>A0A369LUF4_9ACTN</name>
<proteinExistence type="predicted"/>
<dbReference type="GeneID" id="78360860"/>
<accession>A0A369LUF4</accession>
<dbReference type="SUPFAM" id="SSF53335">
    <property type="entry name" value="S-adenosyl-L-methionine-dependent methyltransferases"/>
    <property type="match status" value="1"/>
</dbReference>
<evidence type="ECO:0000256" key="2">
    <source>
        <dbReference type="ARBA" id="ARBA00022679"/>
    </source>
</evidence>
<dbReference type="Pfam" id="PF04072">
    <property type="entry name" value="LCM"/>
    <property type="match status" value="1"/>
</dbReference>
<organism evidence="3 4">
    <name type="scientific">Gordonibacter pamelaeae</name>
    <dbReference type="NCBI Taxonomy" id="471189"/>
    <lineage>
        <taxon>Bacteria</taxon>
        <taxon>Bacillati</taxon>
        <taxon>Actinomycetota</taxon>
        <taxon>Coriobacteriia</taxon>
        <taxon>Eggerthellales</taxon>
        <taxon>Eggerthellaceae</taxon>
        <taxon>Gordonibacter</taxon>
    </lineage>
</organism>
<evidence type="ECO:0000256" key="1">
    <source>
        <dbReference type="ARBA" id="ARBA00022603"/>
    </source>
</evidence>
<dbReference type="InterPro" id="IPR007213">
    <property type="entry name" value="Ppm1/Ppm2/Tcmp"/>
</dbReference>
<keyword evidence="2" id="KW-0808">Transferase</keyword>
<keyword evidence="4" id="KW-1185">Reference proteome</keyword>
<protein>
    <submittedName>
        <fullName evidence="3">Polyketide biosynthesis methyltransferase</fullName>
    </submittedName>
</protein>
<dbReference type="RefSeq" id="WP_015539306.1">
    <property type="nucleotide sequence ID" value="NZ_CABMMS010000011.1"/>
</dbReference>
<dbReference type="AlphaFoldDB" id="A0A369LUF4"/>
<dbReference type="OrthoDB" id="9800233at2"/>
<reference evidence="3 4" key="1">
    <citation type="journal article" date="2018" name="Elife">
        <title>Discovery and characterization of a prevalent human gut bacterial enzyme sufficient for the inactivation of a family of plant toxins.</title>
        <authorList>
            <person name="Koppel N."/>
            <person name="Bisanz J.E."/>
            <person name="Pandelia M.E."/>
            <person name="Turnbaugh P.J."/>
            <person name="Balskus E.P."/>
        </authorList>
    </citation>
    <scope>NUCLEOTIDE SEQUENCE [LARGE SCALE GENOMIC DNA]</scope>
    <source>
        <strain evidence="3 4">3C</strain>
    </source>
</reference>
<dbReference type="PANTHER" id="PTHR43619">
    <property type="entry name" value="S-ADENOSYL-L-METHIONINE-DEPENDENT METHYLTRANSFERASE YKTD-RELATED"/>
    <property type="match status" value="1"/>
</dbReference>
<comment type="caution">
    <text evidence="3">The sequence shown here is derived from an EMBL/GenBank/DDBJ whole genome shotgun (WGS) entry which is preliminary data.</text>
</comment>
<keyword evidence="1 3" id="KW-0489">Methyltransferase</keyword>
<gene>
    <name evidence="3" type="ORF">C1877_14275</name>
</gene>
<sequence length="279" mass="30590">MQNMGIVEDTLFVPLLGRIYASERFPNILRDDAALSLKDRIPRDIAERGRQTQYTLIASAARSANMDRIVEGYLARNPEGAVVQLGCGLETAAQRSGADGVRWYAVDLPAVIEYRRALIPECSREECIGADAFSREWIELVRLREPDSPILVTAAGLFHYFEEGDVVRLLKTLRDYGDVEVAFDAVSRTGLAMMRAKYMRQVGHGEARMGFCVGSAARLAEQVGAGLVAEGKYYESVPRAGLAASTRASMALSDFLSMVKMVHLDPGSSAPGRDGVLRR</sequence>
<dbReference type="EMBL" id="PPTS01000011">
    <property type="protein sequence ID" value="RDB61876.1"/>
    <property type="molecule type" value="Genomic_DNA"/>
</dbReference>
<dbReference type="InterPro" id="IPR029063">
    <property type="entry name" value="SAM-dependent_MTases_sf"/>
</dbReference>
<dbReference type="GO" id="GO:0032259">
    <property type="term" value="P:methylation"/>
    <property type="evidence" value="ECO:0007669"/>
    <property type="project" value="UniProtKB-KW"/>
</dbReference>